<sequence length="76" mass="8369">MDTVKEKLSDLKGMMTGKTEEDKAADKVKDEAYKCAKEAKEACNKAHKCAEKADKAKEARDAAGDKMYIAGQQLRT</sequence>
<accession>A0A4U5MUU0</accession>
<protein>
    <submittedName>
        <fullName evidence="1">Uncharacterized protein</fullName>
    </submittedName>
</protein>
<comment type="caution">
    <text evidence="1">The sequence shown here is derived from an EMBL/GenBank/DDBJ whole genome shotgun (WGS) entry which is preliminary data.</text>
</comment>
<name>A0A4U5MUU0_STECR</name>
<proteinExistence type="predicted"/>
<evidence type="ECO:0000313" key="2">
    <source>
        <dbReference type="Proteomes" id="UP000298663"/>
    </source>
</evidence>
<dbReference type="AlphaFoldDB" id="A0A4U5MUU0"/>
<gene>
    <name evidence="1" type="ORF">L596_020883</name>
</gene>
<dbReference type="Proteomes" id="UP000298663">
    <property type="component" value="Unassembled WGS sequence"/>
</dbReference>
<evidence type="ECO:0000313" key="1">
    <source>
        <dbReference type="EMBL" id="TKR73586.1"/>
    </source>
</evidence>
<organism evidence="1 2">
    <name type="scientific">Steinernema carpocapsae</name>
    <name type="common">Entomopathogenic nematode</name>
    <dbReference type="NCBI Taxonomy" id="34508"/>
    <lineage>
        <taxon>Eukaryota</taxon>
        <taxon>Metazoa</taxon>
        <taxon>Ecdysozoa</taxon>
        <taxon>Nematoda</taxon>
        <taxon>Chromadorea</taxon>
        <taxon>Rhabditida</taxon>
        <taxon>Tylenchina</taxon>
        <taxon>Panagrolaimomorpha</taxon>
        <taxon>Strongyloidoidea</taxon>
        <taxon>Steinernematidae</taxon>
        <taxon>Steinernema</taxon>
    </lineage>
</organism>
<dbReference type="EMBL" id="AZBU02000006">
    <property type="protein sequence ID" value="TKR73586.1"/>
    <property type="molecule type" value="Genomic_DNA"/>
</dbReference>
<reference evidence="1 2" key="2">
    <citation type="journal article" date="2019" name="G3 (Bethesda)">
        <title>Hybrid Assembly of the Genome of the Entomopathogenic Nematode Steinernema carpocapsae Identifies the X-Chromosome.</title>
        <authorList>
            <person name="Serra L."/>
            <person name="Macchietto M."/>
            <person name="Macias-Munoz A."/>
            <person name="McGill C.J."/>
            <person name="Rodriguez I.M."/>
            <person name="Rodriguez B."/>
            <person name="Murad R."/>
            <person name="Mortazavi A."/>
        </authorList>
    </citation>
    <scope>NUCLEOTIDE SEQUENCE [LARGE SCALE GENOMIC DNA]</scope>
    <source>
        <strain evidence="1 2">ALL</strain>
    </source>
</reference>
<keyword evidence="2" id="KW-1185">Reference proteome</keyword>
<reference evidence="1 2" key="1">
    <citation type="journal article" date="2015" name="Genome Biol.">
        <title>Comparative genomics of Steinernema reveals deeply conserved gene regulatory networks.</title>
        <authorList>
            <person name="Dillman A.R."/>
            <person name="Macchietto M."/>
            <person name="Porter C.F."/>
            <person name="Rogers A."/>
            <person name="Williams B."/>
            <person name="Antoshechkin I."/>
            <person name="Lee M.M."/>
            <person name="Goodwin Z."/>
            <person name="Lu X."/>
            <person name="Lewis E.E."/>
            <person name="Goodrich-Blair H."/>
            <person name="Stock S.P."/>
            <person name="Adams B.J."/>
            <person name="Sternberg P.W."/>
            <person name="Mortazavi A."/>
        </authorList>
    </citation>
    <scope>NUCLEOTIDE SEQUENCE [LARGE SCALE GENOMIC DNA]</scope>
    <source>
        <strain evidence="1 2">ALL</strain>
    </source>
</reference>